<proteinExistence type="predicted"/>
<sequence>MKKISRQLLSLFLMLYATAAAAQNITLPYFNGFEDNAENSEWILNPGDDCTDKWYISGATSYDGEHSMYISYWGEDSLKFGKEKNVAVAYREVSLPQGAYEITFQWRNYASDSKSGLYVSVYSASAGAAPGSVTGSSDMEPLSLVSCQSLLQQDGTTRGTRLAGDGNWYTSSFTYSFNAGETYYLAFIWVNNEPADMTTRISTAIDNIQISNSSAKAPTGITVDDMCDTAVNMEGAGSAVRPRMAQGRH</sequence>
<reference evidence="2" key="2">
    <citation type="journal article" date="2021" name="PeerJ">
        <title>Extensive microbial diversity within the chicken gut microbiome revealed by metagenomics and culture.</title>
        <authorList>
            <person name="Gilroy R."/>
            <person name="Ravi A."/>
            <person name="Getino M."/>
            <person name="Pursley I."/>
            <person name="Horton D.L."/>
            <person name="Alikhan N.F."/>
            <person name="Baker D."/>
            <person name="Gharbi K."/>
            <person name="Hall N."/>
            <person name="Watson M."/>
            <person name="Adriaenssens E.M."/>
            <person name="Foster-Nyarko E."/>
            <person name="Jarju S."/>
            <person name="Secka A."/>
            <person name="Antonio M."/>
            <person name="Oren A."/>
            <person name="Chaudhuri R.R."/>
            <person name="La Ragione R."/>
            <person name="Hildebrand F."/>
            <person name="Pallen M.J."/>
        </authorList>
    </citation>
    <scope>NUCLEOTIDE SEQUENCE</scope>
    <source>
        <strain evidence="2">3924</strain>
    </source>
</reference>
<evidence type="ECO:0000313" key="2">
    <source>
        <dbReference type="EMBL" id="MBO8439994.1"/>
    </source>
</evidence>
<keyword evidence="1" id="KW-0732">Signal</keyword>
<feature type="chain" id="PRO_5036761425" description="DUF642 domain-containing protein" evidence="1">
    <location>
        <begin position="23"/>
        <end position="249"/>
    </location>
</feature>
<protein>
    <recommendedName>
        <fullName evidence="4">DUF642 domain-containing protein</fullName>
    </recommendedName>
</protein>
<comment type="caution">
    <text evidence="2">The sequence shown here is derived from an EMBL/GenBank/DDBJ whole genome shotgun (WGS) entry which is preliminary data.</text>
</comment>
<gene>
    <name evidence="2" type="ORF">IAC51_05010</name>
</gene>
<name>A0A940IES9_9BACT</name>
<evidence type="ECO:0008006" key="4">
    <source>
        <dbReference type="Google" id="ProtNLM"/>
    </source>
</evidence>
<dbReference type="Proteomes" id="UP000712007">
    <property type="component" value="Unassembled WGS sequence"/>
</dbReference>
<organism evidence="2 3">
    <name type="scientific">Candidatus Aphodosoma intestinipullorum</name>
    <dbReference type="NCBI Taxonomy" id="2840674"/>
    <lineage>
        <taxon>Bacteria</taxon>
        <taxon>Pseudomonadati</taxon>
        <taxon>Bacteroidota</taxon>
        <taxon>Bacteroidia</taxon>
        <taxon>Bacteroidales</taxon>
        <taxon>Candidatus Aphodosoma</taxon>
    </lineage>
</organism>
<accession>A0A940IES9</accession>
<evidence type="ECO:0000313" key="3">
    <source>
        <dbReference type="Proteomes" id="UP000712007"/>
    </source>
</evidence>
<feature type="signal peptide" evidence="1">
    <location>
        <begin position="1"/>
        <end position="22"/>
    </location>
</feature>
<dbReference type="EMBL" id="JADIMV010000083">
    <property type="protein sequence ID" value="MBO8439994.1"/>
    <property type="molecule type" value="Genomic_DNA"/>
</dbReference>
<reference evidence="2" key="1">
    <citation type="submission" date="2020-10" db="EMBL/GenBank/DDBJ databases">
        <authorList>
            <person name="Gilroy R."/>
        </authorList>
    </citation>
    <scope>NUCLEOTIDE SEQUENCE</scope>
    <source>
        <strain evidence="2">3924</strain>
    </source>
</reference>
<dbReference type="AlphaFoldDB" id="A0A940IES9"/>
<evidence type="ECO:0000256" key="1">
    <source>
        <dbReference type="SAM" id="SignalP"/>
    </source>
</evidence>